<reference evidence="4 5" key="1">
    <citation type="submission" date="2022-03" db="EMBL/GenBank/DDBJ databases">
        <authorList>
            <person name="Nunn A."/>
            <person name="Chopra R."/>
            <person name="Nunn A."/>
            <person name="Contreras Garrido A."/>
        </authorList>
    </citation>
    <scope>NUCLEOTIDE SEQUENCE [LARGE SCALE GENOMIC DNA]</scope>
</reference>
<dbReference type="Gene3D" id="3.30.360.10">
    <property type="entry name" value="Dihydrodipicolinate Reductase, domain 2"/>
    <property type="match status" value="1"/>
</dbReference>
<dbReference type="PANTHER" id="PTHR46368:SF12">
    <property type="entry name" value="GFO_IDH_MOCA-LIKE OXIDOREDUCTASE N-TERMINAL DOMAIN-CONTAINING PROTEIN"/>
    <property type="match status" value="1"/>
</dbReference>
<evidence type="ECO:0000256" key="1">
    <source>
        <dbReference type="ARBA" id="ARBA00010928"/>
    </source>
</evidence>
<evidence type="ECO:0000259" key="3">
    <source>
        <dbReference type="Pfam" id="PF22725"/>
    </source>
</evidence>
<dbReference type="Gene3D" id="3.40.50.720">
    <property type="entry name" value="NAD(P)-binding Rossmann-like Domain"/>
    <property type="match status" value="1"/>
</dbReference>
<evidence type="ECO:0000313" key="4">
    <source>
        <dbReference type="EMBL" id="CAH2065655.1"/>
    </source>
</evidence>
<evidence type="ECO:0000313" key="5">
    <source>
        <dbReference type="Proteomes" id="UP000836841"/>
    </source>
</evidence>
<dbReference type="EMBL" id="OU466861">
    <property type="protein sequence ID" value="CAH2065655.1"/>
    <property type="molecule type" value="Genomic_DNA"/>
</dbReference>
<dbReference type="InterPro" id="IPR036291">
    <property type="entry name" value="NAD(P)-bd_dom_sf"/>
</dbReference>
<comment type="similarity">
    <text evidence="1">Belongs to the Gfo/Idh/MocA family.</text>
</comment>
<dbReference type="AlphaFoldDB" id="A0AAU9SLU5"/>
<protein>
    <recommendedName>
        <fullName evidence="6">Gfo/Idh/MocA-like oxidoreductase N-terminal domain-containing protein</fullName>
    </recommendedName>
</protein>
<dbReference type="GO" id="GO:0000166">
    <property type="term" value="F:nucleotide binding"/>
    <property type="evidence" value="ECO:0007669"/>
    <property type="project" value="InterPro"/>
</dbReference>
<keyword evidence="5" id="KW-1185">Reference proteome</keyword>
<dbReference type="SUPFAM" id="SSF55347">
    <property type="entry name" value="Glyceraldehyde-3-phosphate dehydrogenase-like, C-terminal domain"/>
    <property type="match status" value="1"/>
</dbReference>
<evidence type="ECO:0008006" key="6">
    <source>
        <dbReference type="Google" id="ProtNLM"/>
    </source>
</evidence>
<sequence>MDTEMQPIRIGVMGCAEIARKVSRAIQLAPNAVIAAVASRSLEKAKLFASSNGYPESAKIYGSYESILEDSEVDALYIPLPTSLHVEWAIRAAEKGKHILLEKPVAMNVAEFDKIVLACETNGVQIMDGTMWAHHPRTAKLKEFLFDSERFGQLKNVHSCFTLAGDEDFLENNIRVKPDLDGLGALGDLGWYAIRATLFANNFELPKTATAIPGSTILNEPGVILTCGASLSWEEGRTATIHCSFLENLTMEITAIGTKGMLRVHDFVIPFQETEASFTTCTKGWFNKAVTAWVNPPSEHIIKTGLPQEECMVREFARLVGEIKNNGAKPDGFWPSIIRKTQMVVDAVKESVDKNCQQISLLGL</sequence>
<dbReference type="PANTHER" id="PTHR46368">
    <property type="match status" value="1"/>
</dbReference>
<organism evidence="4 5">
    <name type="scientific">Thlaspi arvense</name>
    <name type="common">Field penny-cress</name>
    <dbReference type="NCBI Taxonomy" id="13288"/>
    <lineage>
        <taxon>Eukaryota</taxon>
        <taxon>Viridiplantae</taxon>
        <taxon>Streptophyta</taxon>
        <taxon>Embryophyta</taxon>
        <taxon>Tracheophyta</taxon>
        <taxon>Spermatophyta</taxon>
        <taxon>Magnoliopsida</taxon>
        <taxon>eudicotyledons</taxon>
        <taxon>Gunneridae</taxon>
        <taxon>Pentapetalae</taxon>
        <taxon>rosids</taxon>
        <taxon>malvids</taxon>
        <taxon>Brassicales</taxon>
        <taxon>Brassicaceae</taxon>
        <taxon>Thlaspideae</taxon>
        <taxon>Thlaspi</taxon>
    </lineage>
</organism>
<evidence type="ECO:0000259" key="2">
    <source>
        <dbReference type="Pfam" id="PF01408"/>
    </source>
</evidence>
<dbReference type="Pfam" id="PF01408">
    <property type="entry name" value="GFO_IDH_MocA"/>
    <property type="match status" value="1"/>
</dbReference>
<gene>
    <name evidence="4" type="ORF">TAV2_LOCUS18027</name>
</gene>
<dbReference type="Pfam" id="PF22725">
    <property type="entry name" value="GFO_IDH_MocA_C3"/>
    <property type="match status" value="1"/>
</dbReference>
<feature type="domain" description="GFO/IDH/MocA-like oxidoreductase" evidence="3">
    <location>
        <begin position="145"/>
        <end position="263"/>
    </location>
</feature>
<name>A0AAU9SLU5_THLAR</name>
<dbReference type="InterPro" id="IPR055170">
    <property type="entry name" value="GFO_IDH_MocA-like_dom"/>
</dbReference>
<feature type="domain" description="Gfo/Idh/MocA-like oxidoreductase N-terminal" evidence="2">
    <location>
        <begin position="8"/>
        <end position="127"/>
    </location>
</feature>
<dbReference type="Proteomes" id="UP000836841">
    <property type="component" value="Chromosome 5"/>
</dbReference>
<accession>A0AAU9SLU5</accession>
<dbReference type="InterPro" id="IPR000683">
    <property type="entry name" value="Gfo/Idh/MocA-like_OxRdtase_N"/>
</dbReference>
<dbReference type="SUPFAM" id="SSF51735">
    <property type="entry name" value="NAD(P)-binding Rossmann-fold domains"/>
    <property type="match status" value="1"/>
</dbReference>
<proteinExistence type="inferred from homology"/>